<dbReference type="InterPro" id="IPR025150">
    <property type="entry name" value="GH123_cat"/>
</dbReference>
<name>A0ABS3YF43_9BACT</name>
<dbReference type="Proteomes" id="UP000679126">
    <property type="component" value="Unassembled WGS sequence"/>
</dbReference>
<reference evidence="3" key="1">
    <citation type="submission" date="2021-03" db="EMBL/GenBank/DDBJ databases">
        <title>Assistant Professor.</title>
        <authorList>
            <person name="Huq M.A."/>
        </authorList>
    </citation>
    <scope>NUCLEOTIDE SEQUENCE [LARGE SCALE GENOMIC DNA]</scope>
    <source>
        <strain evidence="3">MAH-28</strain>
    </source>
</reference>
<gene>
    <name evidence="2" type="ORF">J7I43_13685</name>
</gene>
<comment type="caution">
    <text evidence="2">The sequence shown here is derived from an EMBL/GenBank/DDBJ whole genome shotgun (WGS) entry which is preliminary data.</text>
</comment>
<evidence type="ECO:0000259" key="1">
    <source>
        <dbReference type="Pfam" id="PF13320"/>
    </source>
</evidence>
<accession>A0ABS3YF43</accession>
<organism evidence="2 3">
    <name type="scientific">Chitinophaga chungangae</name>
    <dbReference type="NCBI Taxonomy" id="2821488"/>
    <lineage>
        <taxon>Bacteria</taxon>
        <taxon>Pseudomonadati</taxon>
        <taxon>Bacteroidota</taxon>
        <taxon>Chitinophagia</taxon>
        <taxon>Chitinophagales</taxon>
        <taxon>Chitinophagaceae</taxon>
        <taxon>Chitinophaga</taxon>
    </lineage>
</organism>
<keyword evidence="3" id="KW-1185">Reference proteome</keyword>
<feature type="domain" description="Glycoside hydrolase 123 catalytic" evidence="1">
    <location>
        <begin position="334"/>
        <end position="526"/>
    </location>
</feature>
<sequence>MFDITNKIVRNSCAIFLLVLCSTGRIFGQAPPIPQKAYKNDLLNRLKTLGNYNVARQLAASDAGLRSADIGDNINETQYRSFLQKIRLSYRDGLVKKINSPANKLYYEVINPWQDIATDMINVNGQKKAAGIDIKNIINGSRYAAFWVCNLDNKTQALSLGMSAASSTSLISFYDAQFVLCKNYKNTPDALIPVGSSINIAPGEVKVFFVTIKGRKSGSENNSIQVRSSLGNTAIPLSIRNYPVTVTAGNVGLNAINWAYYYYPFFKGKEKAATANLKDHYINTVVIPINNLPVFAMGKPLASKSFDLYIDEFKQYPNIILGLDLGRQSKEKDYMSPAWKKSFIAWYSTIVSRFKNKGVAENRLYLYVADEPKPAELPVLTDFIKWVRSAIPTARLYATLNDKSCTDRLLPLLDVGQLYNRSLLSLDVKQNNMNKVWIYDTKNKAFAPYQSFRLTAWEAFLKGYGGIGFWNYADIARGAGAENSAWNDFDGAYEDYNVVYDINGGIINSRRWEAFKAGIEDYYILKTYASKYGMAAARQFCSDVLKNPKDINRADQVRNSLLAKLGGN</sequence>
<evidence type="ECO:0000313" key="3">
    <source>
        <dbReference type="Proteomes" id="UP000679126"/>
    </source>
</evidence>
<dbReference type="Pfam" id="PF13320">
    <property type="entry name" value="GH123_cat"/>
    <property type="match status" value="1"/>
</dbReference>
<protein>
    <recommendedName>
        <fullName evidence="1">Glycoside hydrolase 123 catalytic domain-containing protein</fullName>
    </recommendedName>
</protein>
<dbReference type="EMBL" id="JAGHKP010000002">
    <property type="protein sequence ID" value="MBO9153274.1"/>
    <property type="molecule type" value="Genomic_DNA"/>
</dbReference>
<proteinExistence type="predicted"/>
<dbReference type="RefSeq" id="WP_209146242.1">
    <property type="nucleotide sequence ID" value="NZ_JAGHKP010000002.1"/>
</dbReference>
<evidence type="ECO:0000313" key="2">
    <source>
        <dbReference type="EMBL" id="MBO9153274.1"/>
    </source>
</evidence>